<sequence length="163" mass="18450">MDVFMATETSKACGQSKPCNNRLLRRRLTALSKDIREMKEMTGRGATLFFKTTDNKFLRVNGDRDNPICEVDASDPELLDWMNKQPREVKKLEKPVEDVGKEKLKQFEKLKTDLEKYFRDKVGTASDSATTSNNECARQSRDGSATASVSSSCCCSRLGRRRP</sequence>
<organism evidence="2 3">
    <name type="scientific">Rubus argutus</name>
    <name type="common">Southern blackberry</name>
    <dbReference type="NCBI Taxonomy" id="59490"/>
    <lineage>
        <taxon>Eukaryota</taxon>
        <taxon>Viridiplantae</taxon>
        <taxon>Streptophyta</taxon>
        <taxon>Embryophyta</taxon>
        <taxon>Tracheophyta</taxon>
        <taxon>Spermatophyta</taxon>
        <taxon>Magnoliopsida</taxon>
        <taxon>eudicotyledons</taxon>
        <taxon>Gunneridae</taxon>
        <taxon>Pentapetalae</taxon>
        <taxon>rosids</taxon>
        <taxon>fabids</taxon>
        <taxon>Rosales</taxon>
        <taxon>Rosaceae</taxon>
        <taxon>Rosoideae</taxon>
        <taxon>Rosoideae incertae sedis</taxon>
        <taxon>Rubus</taxon>
    </lineage>
</organism>
<feature type="region of interest" description="Disordered" evidence="1">
    <location>
        <begin position="122"/>
        <end position="163"/>
    </location>
</feature>
<accession>A0AAW1W1E1</accession>
<keyword evidence="3" id="KW-1185">Reference proteome</keyword>
<dbReference type="AlphaFoldDB" id="A0AAW1W1E1"/>
<reference evidence="2 3" key="1">
    <citation type="journal article" date="2023" name="G3 (Bethesda)">
        <title>A chromosome-length genome assembly and annotation of blackberry (Rubus argutus, cv. 'Hillquist').</title>
        <authorList>
            <person name="Bruna T."/>
            <person name="Aryal R."/>
            <person name="Dudchenko O."/>
            <person name="Sargent D.J."/>
            <person name="Mead D."/>
            <person name="Buti M."/>
            <person name="Cavallini A."/>
            <person name="Hytonen T."/>
            <person name="Andres J."/>
            <person name="Pham M."/>
            <person name="Weisz D."/>
            <person name="Mascagni F."/>
            <person name="Usai G."/>
            <person name="Natali L."/>
            <person name="Bassil N."/>
            <person name="Fernandez G.E."/>
            <person name="Lomsadze A."/>
            <person name="Armour M."/>
            <person name="Olukolu B."/>
            <person name="Poorten T."/>
            <person name="Britton C."/>
            <person name="Davik J."/>
            <person name="Ashrafi H."/>
            <person name="Aiden E.L."/>
            <person name="Borodovsky M."/>
            <person name="Worthington M."/>
        </authorList>
    </citation>
    <scope>NUCLEOTIDE SEQUENCE [LARGE SCALE GENOMIC DNA]</scope>
    <source>
        <strain evidence="2">PI 553951</strain>
    </source>
</reference>
<feature type="compositionally biased region" description="Polar residues" evidence="1">
    <location>
        <begin position="125"/>
        <end position="137"/>
    </location>
</feature>
<name>A0AAW1W1E1_RUBAR</name>
<proteinExistence type="predicted"/>
<feature type="compositionally biased region" description="Low complexity" evidence="1">
    <location>
        <begin position="142"/>
        <end position="151"/>
    </location>
</feature>
<evidence type="ECO:0000313" key="2">
    <source>
        <dbReference type="EMBL" id="KAK9913009.1"/>
    </source>
</evidence>
<comment type="caution">
    <text evidence="2">The sequence shown here is derived from an EMBL/GenBank/DDBJ whole genome shotgun (WGS) entry which is preliminary data.</text>
</comment>
<gene>
    <name evidence="2" type="ORF">M0R45_036836</name>
</gene>
<evidence type="ECO:0000313" key="3">
    <source>
        <dbReference type="Proteomes" id="UP001457282"/>
    </source>
</evidence>
<dbReference type="Proteomes" id="UP001457282">
    <property type="component" value="Unassembled WGS sequence"/>
</dbReference>
<protein>
    <submittedName>
        <fullName evidence="2">Uncharacterized protein</fullName>
    </submittedName>
</protein>
<evidence type="ECO:0000256" key="1">
    <source>
        <dbReference type="SAM" id="MobiDB-lite"/>
    </source>
</evidence>
<dbReference type="EMBL" id="JBEDUW010000007">
    <property type="protein sequence ID" value="KAK9913009.1"/>
    <property type="molecule type" value="Genomic_DNA"/>
</dbReference>